<evidence type="ECO:0000313" key="1">
    <source>
        <dbReference type="EMBL" id="MUI60667.1"/>
    </source>
</evidence>
<protein>
    <submittedName>
        <fullName evidence="1">Uncharacterized protein</fullName>
    </submittedName>
</protein>
<organism evidence="1">
    <name type="scientific">Pseudomonas aeruginosa</name>
    <dbReference type="NCBI Taxonomy" id="287"/>
    <lineage>
        <taxon>Bacteria</taxon>
        <taxon>Pseudomonadati</taxon>
        <taxon>Pseudomonadota</taxon>
        <taxon>Gammaproteobacteria</taxon>
        <taxon>Pseudomonadales</taxon>
        <taxon>Pseudomonadaceae</taxon>
        <taxon>Pseudomonas</taxon>
    </lineage>
</organism>
<proteinExistence type="predicted"/>
<dbReference type="EMBL" id="WOAJ01000010">
    <property type="protein sequence ID" value="MUI60667.1"/>
    <property type="molecule type" value="Genomic_DNA"/>
</dbReference>
<accession>A0A6A9K545</accession>
<comment type="caution">
    <text evidence="1">The sequence shown here is derived from an EMBL/GenBank/DDBJ whole genome shotgun (WGS) entry which is preliminary data.</text>
</comment>
<name>A0A6A9K545_PSEAI</name>
<reference evidence="1" key="1">
    <citation type="submission" date="2019-11" db="EMBL/GenBank/DDBJ databases">
        <title>Genomes of ocular Pseudomonas aeruginosa isolates.</title>
        <authorList>
            <person name="Khan M."/>
            <person name="Rice S.A."/>
            <person name="Willcox M.D.P."/>
            <person name="Stapleton F."/>
        </authorList>
    </citation>
    <scope>NUCLEOTIDE SEQUENCE</scope>
    <source>
        <strain evidence="1">PA206</strain>
    </source>
</reference>
<gene>
    <name evidence="1" type="ORF">GNQ20_22970</name>
</gene>
<sequence>AAPAAVAAPARPAANSFLPPGLVPDGPAAAPVDLNAHPFADRRISILAHAYRKSRGDIYLFALEDPTGRRLELTSWQLIGSGYRVTPKGECVVELRYEESKQTVTCAGRQAGAVASIAPAAPVAASADAPARGQSPLTIVPDSEYASRPWRHK</sequence>
<feature type="non-terminal residue" evidence="1">
    <location>
        <position position="1"/>
    </location>
</feature>
<dbReference type="AlphaFoldDB" id="A0A6A9K545"/>